<evidence type="ECO:0000313" key="5">
    <source>
        <dbReference type="EMBL" id="CAG8448618.1"/>
    </source>
</evidence>
<feature type="domain" description="AMP-dependent synthetase/ligase" evidence="3">
    <location>
        <begin position="33"/>
        <end position="414"/>
    </location>
</feature>
<name>A0A9N8VF50_9GLOM</name>
<dbReference type="InterPro" id="IPR045851">
    <property type="entry name" value="AMP-bd_C_sf"/>
</dbReference>
<dbReference type="InterPro" id="IPR042099">
    <property type="entry name" value="ANL_N_sf"/>
</dbReference>
<dbReference type="EMBL" id="CAJVPL010000111">
    <property type="protein sequence ID" value="CAG8448618.1"/>
    <property type="molecule type" value="Genomic_DNA"/>
</dbReference>
<keyword evidence="2" id="KW-0436">Ligase</keyword>
<dbReference type="Pfam" id="PF00501">
    <property type="entry name" value="AMP-binding"/>
    <property type="match status" value="1"/>
</dbReference>
<dbReference type="Pfam" id="PF13193">
    <property type="entry name" value="AMP-binding_C"/>
    <property type="match status" value="1"/>
</dbReference>
<dbReference type="FunFam" id="3.30.300.30:FF:000008">
    <property type="entry name" value="2,3-dihydroxybenzoate-AMP ligase"/>
    <property type="match status" value="1"/>
</dbReference>
<dbReference type="InterPro" id="IPR020845">
    <property type="entry name" value="AMP-binding_CS"/>
</dbReference>
<evidence type="ECO:0000256" key="1">
    <source>
        <dbReference type="ARBA" id="ARBA00006432"/>
    </source>
</evidence>
<dbReference type="SUPFAM" id="SSF56801">
    <property type="entry name" value="Acetyl-CoA synthetase-like"/>
    <property type="match status" value="1"/>
</dbReference>
<evidence type="ECO:0000313" key="6">
    <source>
        <dbReference type="Proteomes" id="UP000789831"/>
    </source>
</evidence>
<proteinExistence type="inferred from homology"/>
<dbReference type="PANTHER" id="PTHR43201:SF30">
    <property type="entry name" value="AMP-DEPENDENT SYNTHETASE_LIGASE DOMAIN-CONTAINING PROTEIN"/>
    <property type="match status" value="1"/>
</dbReference>
<evidence type="ECO:0000259" key="3">
    <source>
        <dbReference type="Pfam" id="PF00501"/>
    </source>
</evidence>
<evidence type="ECO:0000256" key="2">
    <source>
        <dbReference type="ARBA" id="ARBA00022598"/>
    </source>
</evidence>
<accession>A0A9N8VF50</accession>
<dbReference type="OrthoDB" id="10253115at2759"/>
<gene>
    <name evidence="5" type="ORF">AGERDE_LOCUS1582</name>
</gene>
<dbReference type="Gene3D" id="3.40.50.12780">
    <property type="entry name" value="N-terminal domain of ligase-like"/>
    <property type="match status" value="1"/>
</dbReference>
<protein>
    <submittedName>
        <fullName evidence="5">3840_t:CDS:1</fullName>
    </submittedName>
</protein>
<comment type="caution">
    <text evidence="5">The sequence shown here is derived from an EMBL/GenBank/DDBJ whole genome shotgun (WGS) entry which is preliminary data.</text>
</comment>
<dbReference type="InterPro" id="IPR025110">
    <property type="entry name" value="AMP-bd_C"/>
</dbReference>
<dbReference type="GO" id="GO:0006631">
    <property type="term" value="P:fatty acid metabolic process"/>
    <property type="evidence" value="ECO:0007669"/>
    <property type="project" value="TreeGrafter"/>
</dbReference>
<evidence type="ECO:0000259" key="4">
    <source>
        <dbReference type="Pfam" id="PF13193"/>
    </source>
</evidence>
<dbReference type="AlphaFoldDB" id="A0A9N8VF50"/>
<comment type="similarity">
    <text evidence="1">Belongs to the ATP-dependent AMP-binding enzyme family.</text>
</comment>
<sequence length="553" mass="61882">MVFSSGNLSYVQGRTDIPLIEETIGDCLDNIISKYGDRQALVVKHENNLHWSYRQFGEQIDALARGLYRSGLRKGDRMCVFMLNNNSAWATIQYATAKIGVILVAINPVYQVSDIKQALNIVGCKSLVLSSDFKSARYIELVKELVPELSVCQPNELFAEALPELRQVIVVDTHHPIKDIENIRGIIRFHEMFEKVLANDVLTDIKKTLSSRDIITIQFTSGTTGAPKGVSLSHRNVLNNAKTVGHIMGLTPDDVLCSPFPVYHCSASVVYPNEYFNAEKTLQAVEEEKCTGLNGSPTMFIEEMNHPNFHLYDLNSLRMGSIGSVPVSAEVMKSIIEKMHLDDLVITYGMTETSPVSFATSPTDSLQRRVETVGTILPHIRAKVIDPVTNQILPVNETGELCVSGYCNMEGGYWNNEEQTKKVTSIDEEDDLGKFDQNGYCSIFGRIKDQIHRGSERVSPAEVENIIFQHPSVMVVSVVGVPDMVLGEEVCAWVISKYGKIVSAEEIRQFCKNKLPEYKIPKYVIFAEEFSKTTTGKVIKYALREQAREILQI</sequence>
<dbReference type="Gene3D" id="3.30.300.30">
    <property type="match status" value="1"/>
</dbReference>
<dbReference type="Proteomes" id="UP000789831">
    <property type="component" value="Unassembled WGS sequence"/>
</dbReference>
<feature type="domain" description="AMP-binding enzyme C-terminal" evidence="4">
    <location>
        <begin position="462"/>
        <end position="537"/>
    </location>
</feature>
<organism evidence="5 6">
    <name type="scientific">Ambispora gerdemannii</name>
    <dbReference type="NCBI Taxonomy" id="144530"/>
    <lineage>
        <taxon>Eukaryota</taxon>
        <taxon>Fungi</taxon>
        <taxon>Fungi incertae sedis</taxon>
        <taxon>Mucoromycota</taxon>
        <taxon>Glomeromycotina</taxon>
        <taxon>Glomeromycetes</taxon>
        <taxon>Archaeosporales</taxon>
        <taxon>Ambisporaceae</taxon>
        <taxon>Ambispora</taxon>
    </lineage>
</organism>
<reference evidence="5" key="1">
    <citation type="submission" date="2021-06" db="EMBL/GenBank/DDBJ databases">
        <authorList>
            <person name="Kallberg Y."/>
            <person name="Tangrot J."/>
            <person name="Rosling A."/>
        </authorList>
    </citation>
    <scope>NUCLEOTIDE SEQUENCE</scope>
    <source>
        <strain evidence="5">MT106</strain>
    </source>
</reference>
<keyword evidence="6" id="KW-1185">Reference proteome</keyword>
<dbReference type="GO" id="GO:0031956">
    <property type="term" value="F:medium-chain fatty acid-CoA ligase activity"/>
    <property type="evidence" value="ECO:0007669"/>
    <property type="project" value="TreeGrafter"/>
</dbReference>
<dbReference type="PANTHER" id="PTHR43201">
    <property type="entry name" value="ACYL-COA SYNTHETASE"/>
    <property type="match status" value="1"/>
</dbReference>
<dbReference type="InterPro" id="IPR000873">
    <property type="entry name" value="AMP-dep_synth/lig_dom"/>
</dbReference>
<dbReference type="PROSITE" id="PS00455">
    <property type="entry name" value="AMP_BINDING"/>
    <property type="match status" value="1"/>
</dbReference>